<keyword evidence="2 5" id="KW-0812">Transmembrane</keyword>
<organism evidence="6 7">
    <name type="scientific">Rhodococcus wratislaviensis NBRC 100605</name>
    <dbReference type="NCBI Taxonomy" id="1219028"/>
    <lineage>
        <taxon>Bacteria</taxon>
        <taxon>Bacillati</taxon>
        <taxon>Actinomycetota</taxon>
        <taxon>Actinomycetes</taxon>
        <taxon>Mycobacteriales</taxon>
        <taxon>Nocardiaceae</taxon>
        <taxon>Rhodococcus</taxon>
    </lineage>
</organism>
<keyword evidence="3 5" id="KW-1133">Transmembrane helix</keyword>
<feature type="transmembrane region" description="Helical" evidence="5">
    <location>
        <begin position="150"/>
        <end position="170"/>
    </location>
</feature>
<keyword evidence="7" id="KW-1185">Reference proteome</keyword>
<dbReference type="Gene3D" id="1.50.10.150">
    <property type="entry name" value="Voltage-dependent anion channel"/>
    <property type="match status" value="2"/>
</dbReference>
<dbReference type="InterPro" id="IPR004695">
    <property type="entry name" value="SLAC1/Mae1/Ssu1/TehA"/>
</dbReference>
<feature type="transmembrane region" description="Helical" evidence="5">
    <location>
        <begin position="17"/>
        <end position="35"/>
    </location>
</feature>
<name>X0Q1I0_RHOWR</name>
<accession>X0Q1I0</accession>
<evidence type="ECO:0000313" key="7">
    <source>
        <dbReference type="Proteomes" id="UP000019491"/>
    </source>
</evidence>
<proteinExistence type="predicted"/>
<protein>
    <recommendedName>
        <fullName evidence="8">Tellurite resistance protein permease</fullName>
    </recommendedName>
</protein>
<feature type="transmembrane region" description="Helical" evidence="5">
    <location>
        <begin position="112"/>
        <end position="130"/>
    </location>
</feature>
<gene>
    <name evidence="6" type="ORF">RW1_015_00460</name>
</gene>
<feature type="transmembrane region" description="Helical" evidence="5">
    <location>
        <begin position="82"/>
        <end position="100"/>
    </location>
</feature>
<keyword evidence="4 5" id="KW-0472">Membrane</keyword>
<comment type="caution">
    <text evidence="6">The sequence shown here is derived from an EMBL/GenBank/DDBJ whole genome shotgun (WGS) entry which is preliminary data.</text>
</comment>
<evidence type="ECO:0000256" key="1">
    <source>
        <dbReference type="ARBA" id="ARBA00004141"/>
    </source>
</evidence>
<evidence type="ECO:0000256" key="4">
    <source>
        <dbReference type="ARBA" id="ARBA00023136"/>
    </source>
</evidence>
<evidence type="ECO:0000256" key="3">
    <source>
        <dbReference type="ARBA" id="ARBA00022989"/>
    </source>
</evidence>
<feature type="transmembrane region" description="Helical" evidence="5">
    <location>
        <begin position="182"/>
        <end position="201"/>
    </location>
</feature>
<dbReference type="EMBL" id="BAWF01000015">
    <property type="protein sequence ID" value="GAF44772.1"/>
    <property type="molecule type" value="Genomic_DNA"/>
</dbReference>
<feature type="transmembrane region" description="Helical" evidence="5">
    <location>
        <begin position="42"/>
        <end position="62"/>
    </location>
</feature>
<evidence type="ECO:0000256" key="2">
    <source>
        <dbReference type="ARBA" id="ARBA00022692"/>
    </source>
</evidence>
<dbReference type="InterPro" id="IPR038665">
    <property type="entry name" value="Voltage-dep_anion_channel_sf"/>
</dbReference>
<feature type="transmembrane region" description="Helical" evidence="5">
    <location>
        <begin position="207"/>
        <end position="234"/>
    </location>
</feature>
<evidence type="ECO:0000313" key="6">
    <source>
        <dbReference type="EMBL" id="GAF44772.1"/>
    </source>
</evidence>
<comment type="subcellular location">
    <subcellularLocation>
        <location evidence="1">Membrane</location>
        <topology evidence="1">Multi-pass membrane protein</topology>
    </subcellularLocation>
</comment>
<dbReference type="CDD" id="cd09319">
    <property type="entry name" value="TDT_like_1"/>
    <property type="match status" value="1"/>
</dbReference>
<dbReference type="GO" id="GO:0055085">
    <property type="term" value="P:transmembrane transport"/>
    <property type="evidence" value="ECO:0007669"/>
    <property type="project" value="InterPro"/>
</dbReference>
<dbReference type="GO" id="GO:0016020">
    <property type="term" value="C:membrane"/>
    <property type="evidence" value="ECO:0007669"/>
    <property type="project" value="UniProtKB-SubCell"/>
</dbReference>
<dbReference type="Pfam" id="PF03595">
    <property type="entry name" value="SLAC1"/>
    <property type="match status" value="1"/>
</dbReference>
<evidence type="ECO:0000256" key="5">
    <source>
        <dbReference type="SAM" id="Phobius"/>
    </source>
</evidence>
<dbReference type="Proteomes" id="UP000019491">
    <property type="component" value="Unassembled WGS sequence"/>
</dbReference>
<evidence type="ECO:0008006" key="8">
    <source>
        <dbReference type="Google" id="ProtNLM"/>
    </source>
</evidence>
<reference evidence="6 7" key="1">
    <citation type="submission" date="2014-02" db="EMBL/GenBank/DDBJ databases">
        <title>Whole genome shotgun sequence of Rhodococcus wratislaviensis NBRC 100605.</title>
        <authorList>
            <person name="Hosoyama A."/>
            <person name="Tsuchikane K."/>
            <person name="Yoshida I."/>
            <person name="Ohji S."/>
            <person name="Ichikawa N."/>
            <person name="Yamazoe A."/>
            <person name="Fujita N."/>
        </authorList>
    </citation>
    <scope>NUCLEOTIDE SEQUENCE [LARGE SCALE GENOMIC DNA]</scope>
    <source>
        <strain evidence="6 7">NBRC 100605</strain>
    </source>
</reference>
<sequence length="254" mass="27642">MGYRREVVDDLPDASRGFGFFTFIAGTDVLGVRLAMDGHHTVTAVLLAVAALTWIVLGYVVPWTAVLGTSERPVVARADGTWFIWVVAAQSVAVAARMMLYPLRPRDLTAPYWVSMGACAITVLAGARIVEMEDAPMVNATRGLIGGLAVVFWAFATWLIPVLVAAGWWRHVANKVPLRYDATVWSIVFPLGMYAVAGIYLGRADHLPLVGIVGSAELWCAFTVWCVAFVVMVVHFWRSVVHVGPATVKTQENA</sequence>
<dbReference type="AlphaFoldDB" id="X0Q1I0"/>